<evidence type="ECO:0000256" key="2">
    <source>
        <dbReference type="ARBA" id="ARBA00023315"/>
    </source>
</evidence>
<evidence type="ECO:0000313" key="4">
    <source>
        <dbReference type="EMBL" id="KNC55768.1"/>
    </source>
</evidence>
<feature type="domain" description="N-acetyltransferase" evidence="3">
    <location>
        <begin position="5"/>
        <end position="192"/>
    </location>
</feature>
<dbReference type="STRING" id="461836.A0A0L0DW71"/>
<dbReference type="GeneID" id="25569233"/>
<gene>
    <name evidence="4" type="ORF">AMSG_11198</name>
</gene>
<dbReference type="OrthoDB" id="5689at2759"/>
<organism evidence="4 5">
    <name type="scientific">Thecamonas trahens ATCC 50062</name>
    <dbReference type="NCBI Taxonomy" id="461836"/>
    <lineage>
        <taxon>Eukaryota</taxon>
        <taxon>Apusozoa</taxon>
        <taxon>Apusomonadida</taxon>
        <taxon>Apusomonadidae</taxon>
        <taxon>Thecamonas</taxon>
    </lineage>
</organism>
<reference evidence="4 5" key="1">
    <citation type="submission" date="2010-05" db="EMBL/GenBank/DDBJ databases">
        <title>The Genome Sequence of Thecamonas trahens ATCC 50062.</title>
        <authorList>
            <consortium name="The Broad Institute Genome Sequencing Platform"/>
            <person name="Russ C."/>
            <person name="Cuomo C."/>
            <person name="Shea T."/>
            <person name="Young S.K."/>
            <person name="Zeng Q."/>
            <person name="Koehrsen M."/>
            <person name="Haas B."/>
            <person name="Borodovsky M."/>
            <person name="Guigo R."/>
            <person name="Alvarado L."/>
            <person name="Berlin A."/>
            <person name="Bochicchio J."/>
            <person name="Borenstein D."/>
            <person name="Chapman S."/>
            <person name="Chen Z."/>
            <person name="Freedman E."/>
            <person name="Gellesch M."/>
            <person name="Goldberg J."/>
            <person name="Griggs A."/>
            <person name="Gujja S."/>
            <person name="Heilman E."/>
            <person name="Heiman D."/>
            <person name="Hepburn T."/>
            <person name="Howarth C."/>
            <person name="Jen D."/>
            <person name="Larson L."/>
            <person name="Mehta T."/>
            <person name="Park D."/>
            <person name="Pearson M."/>
            <person name="Roberts A."/>
            <person name="Saif S."/>
            <person name="Shenoy N."/>
            <person name="Sisk P."/>
            <person name="Stolte C."/>
            <person name="Sykes S."/>
            <person name="Thomson T."/>
            <person name="Walk T."/>
            <person name="White J."/>
            <person name="Yandava C."/>
            <person name="Burger G."/>
            <person name="Gray M.W."/>
            <person name="Holland P.W.H."/>
            <person name="King N."/>
            <person name="Lang F.B.F."/>
            <person name="Roger A.J."/>
            <person name="Ruiz-Trillo I."/>
            <person name="Lander E."/>
            <person name="Nusbaum C."/>
        </authorList>
    </citation>
    <scope>NUCLEOTIDE SEQUENCE [LARGE SCALE GENOMIC DNA]</scope>
    <source>
        <strain evidence="4 5">ATCC 50062</strain>
    </source>
</reference>
<dbReference type="InterPro" id="IPR050832">
    <property type="entry name" value="Bact_Acetyltransf"/>
</dbReference>
<dbReference type="OMA" id="ACCQLEH"/>
<evidence type="ECO:0000256" key="1">
    <source>
        <dbReference type="ARBA" id="ARBA00022679"/>
    </source>
</evidence>
<dbReference type="Proteomes" id="UP000054408">
    <property type="component" value="Unassembled WGS sequence"/>
</dbReference>
<keyword evidence="1 4" id="KW-0808">Transferase</keyword>
<keyword evidence="2" id="KW-0012">Acyltransferase</keyword>
<dbReference type="EMBL" id="GL349504">
    <property type="protein sequence ID" value="KNC55768.1"/>
    <property type="molecule type" value="Genomic_DNA"/>
</dbReference>
<dbReference type="InterPro" id="IPR016181">
    <property type="entry name" value="Acyl_CoA_acyltransferase"/>
</dbReference>
<dbReference type="SUPFAM" id="SSF55729">
    <property type="entry name" value="Acyl-CoA N-acyltransferases (Nat)"/>
    <property type="match status" value="1"/>
</dbReference>
<dbReference type="InterPro" id="IPR000182">
    <property type="entry name" value="GNAT_dom"/>
</dbReference>
<dbReference type="eggNOG" id="ENOG502S8V6">
    <property type="taxonomic scope" value="Eukaryota"/>
</dbReference>
<sequence length="209" mass="22090">MAATVTTRRATLSDTPILLRVIEWAYRGGAPVSGWTGEEHLVSGPRITQDELEADISAALAADAHHVILVAEDSSLDNETCADRFGSSVVGCVKVEKLDRVPEPDDVVAEAEVGLFAVDPTLQGRGAGGILLAQAEAAAVDVLGASHAVIHVLNVRDDILAWYDRKGYVANGKTMPFPPPGVASRSKLKPAATNVHFIELTKPLLPSEP</sequence>
<dbReference type="RefSeq" id="XP_013752851.1">
    <property type="nucleotide sequence ID" value="XM_013897397.1"/>
</dbReference>
<dbReference type="PANTHER" id="PTHR43877">
    <property type="entry name" value="AMINOALKYLPHOSPHONATE N-ACETYLTRANSFERASE-RELATED-RELATED"/>
    <property type="match status" value="1"/>
</dbReference>
<evidence type="ECO:0000313" key="5">
    <source>
        <dbReference type="Proteomes" id="UP000054408"/>
    </source>
</evidence>
<evidence type="ECO:0000259" key="3">
    <source>
        <dbReference type="PROSITE" id="PS51186"/>
    </source>
</evidence>
<dbReference type="Gene3D" id="3.40.630.30">
    <property type="match status" value="1"/>
</dbReference>
<dbReference type="CDD" id="cd04301">
    <property type="entry name" value="NAT_SF"/>
    <property type="match status" value="1"/>
</dbReference>
<keyword evidence="5" id="KW-1185">Reference proteome</keyword>
<name>A0A0L0DW71_THETB</name>
<dbReference type="PANTHER" id="PTHR43877:SF1">
    <property type="entry name" value="ACETYLTRANSFERASE"/>
    <property type="match status" value="1"/>
</dbReference>
<dbReference type="AlphaFoldDB" id="A0A0L0DW71"/>
<accession>A0A0L0DW71</accession>
<dbReference type="Pfam" id="PF00583">
    <property type="entry name" value="Acetyltransf_1"/>
    <property type="match status" value="1"/>
</dbReference>
<dbReference type="PROSITE" id="PS51186">
    <property type="entry name" value="GNAT"/>
    <property type="match status" value="1"/>
</dbReference>
<proteinExistence type="predicted"/>
<protein>
    <submittedName>
        <fullName evidence="4">GNAT family Acetyltransferase</fullName>
    </submittedName>
</protein>
<dbReference type="GO" id="GO:0016747">
    <property type="term" value="F:acyltransferase activity, transferring groups other than amino-acyl groups"/>
    <property type="evidence" value="ECO:0007669"/>
    <property type="project" value="InterPro"/>
</dbReference>